<evidence type="ECO:0000256" key="1">
    <source>
        <dbReference type="ARBA" id="ARBA00004236"/>
    </source>
</evidence>
<dbReference type="FunFam" id="1.10.3810.10:FF:000001">
    <property type="entry name" value="Penicillin-binding protein 1A"/>
    <property type="match status" value="1"/>
</dbReference>
<dbReference type="Gene3D" id="3.40.710.10">
    <property type="entry name" value="DD-peptidase/beta-lactamase superfamily"/>
    <property type="match status" value="1"/>
</dbReference>
<evidence type="ECO:0000256" key="11">
    <source>
        <dbReference type="ARBA" id="ARBA00022984"/>
    </source>
</evidence>
<keyword evidence="11" id="KW-0573">Peptidoglycan synthesis</keyword>
<dbReference type="SUPFAM" id="SSF56601">
    <property type="entry name" value="beta-lactamase/transpeptidase-like"/>
    <property type="match status" value="1"/>
</dbReference>
<dbReference type="Proteomes" id="UP000176544">
    <property type="component" value="Unassembled WGS sequence"/>
</dbReference>
<keyword evidence="9" id="KW-0378">Hydrolase</keyword>
<accession>A0A1G1Z9K3</accession>
<comment type="caution">
    <text evidence="18">The sequence shown here is derived from an EMBL/GenBank/DDBJ whole genome shotgun (WGS) entry which is preliminary data.</text>
</comment>
<feature type="domain" description="FHA" evidence="17">
    <location>
        <begin position="670"/>
        <end position="733"/>
    </location>
</feature>
<keyword evidence="13" id="KW-0511">Multifunctional enzyme</keyword>
<dbReference type="GO" id="GO:0009002">
    <property type="term" value="F:serine-type D-Ala-D-Ala carboxypeptidase activity"/>
    <property type="evidence" value="ECO:0007669"/>
    <property type="project" value="UniProtKB-EC"/>
</dbReference>
<dbReference type="PROSITE" id="PS50006">
    <property type="entry name" value="FHA_DOMAIN"/>
    <property type="match status" value="1"/>
</dbReference>
<comment type="catalytic activity">
    <reaction evidence="15">
        <text>Preferential cleavage: (Ac)2-L-Lys-D-Ala-|-D-Ala. Also transpeptidation of peptidyl-alanyl moieties that are N-acyl substituents of D-alanine.</text>
        <dbReference type="EC" id="3.4.16.4"/>
    </reaction>
</comment>
<dbReference type="InterPro" id="IPR012338">
    <property type="entry name" value="Beta-lactam/transpept-like"/>
</dbReference>
<dbReference type="NCBIfam" id="TIGR02074">
    <property type="entry name" value="PBP_1a_fam"/>
    <property type="match status" value="1"/>
</dbReference>
<dbReference type="EMBL" id="MHJA01000024">
    <property type="protein sequence ID" value="OGY60766.1"/>
    <property type="molecule type" value="Genomic_DNA"/>
</dbReference>
<gene>
    <name evidence="18" type="ORF">A3I33_02225</name>
</gene>
<protein>
    <recommendedName>
        <fullName evidence="17">FHA domain-containing protein</fullName>
    </recommendedName>
</protein>
<evidence type="ECO:0000259" key="17">
    <source>
        <dbReference type="PROSITE" id="PS50006"/>
    </source>
</evidence>
<keyword evidence="8" id="KW-0808">Transferase</keyword>
<evidence type="ECO:0000256" key="14">
    <source>
        <dbReference type="ARBA" id="ARBA00023316"/>
    </source>
</evidence>
<dbReference type="GO" id="GO:0009252">
    <property type="term" value="P:peptidoglycan biosynthetic process"/>
    <property type="evidence" value="ECO:0007669"/>
    <property type="project" value="UniProtKB-KW"/>
</dbReference>
<keyword evidence="10" id="KW-0133">Cell shape</keyword>
<sequence>MNMRKWLRQKRVWAQLLIAAGGLFVATLVFFFNAVRSLPDPGEIADIQVSQSTKIYDREGEALLYEIYAEEKRTIISSDDIPDLVREATISIEDDSFYEHPAFDWRGVARAVVVNLIRGRVVQGGSTITQQLAKNTFLTNERTISRKIKELVLAVRLEKEYTKDEILDLYLNQVPYGHNAYGIEAASRIFFEKSAKDLTLNEIAVLAALPQSPSYYSPWGSHVDELEKRKNLVLRRMRELDYIDDVELESALEVMPEIADQPETGISAPHFVIHIQDYLRDKYGEDALRIDGLKVITTLDRELQEIAEDAVLTNVERNSELYGGENGALVAIDPQTGQILAMVGSKDYFGDPVPEGCTPGTNCRFEGNFNVATQGLRQPGSAIKPFVYLTAMQQGFTPDTVIWDVPTEFSVSCPGIVNFSNRNPACYHPQNYSQTFSGPVVMKEALARSINVPAVQTLYLAGLNNTIETVSKLGITTLNDPSRLGLSLVLGGGEVRLVELTGAYAALAADGVYRKPVSVLRVENAAGEVLEEYKDDGVQAVDPREVRIINDILSSVELRSGLFSASLPLTQVPGHQVALKTGTTNDYVDAWAFGYTPNLAVGVWAGNNNRDSLTSRGSSILAAVPMWHSFASKALAGKPLSTFERPVPIVSSNPVLNGKLIEGSLHTILYYLGRRDDPQFPNWETGVQSWLQTNSVDRRKFELVDESSIENPPAEGKIEIEPISPENGSFVSGPVDARFRIISEKDISSIEVYLNGELVGQTSDVPHRDFTYGVEIDQGLLVLQNSIVVRVTDEDGLRGEESIIVFK</sequence>
<proteinExistence type="inferred from homology"/>
<dbReference type="InterPro" id="IPR050396">
    <property type="entry name" value="Glycosyltr_51/Transpeptidase"/>
</dbReference>
<dbReference type="PANTHER" id="PTHR32282">
    <property type="entry name" value="BINDING PROTEIN TRANSPEPTIDASE, PUTATIVE-RELATED"/>
    <property type="match status" value="1"/>
</dbReference>
<comment type="similarity">
    <text evidence="2">In the C-terminal section; belongs to the transpeptidase family.</text>
</comment>
<evidence type="ECO:0000256" key="16">
    <source>
        <dbReference type="ARBA" id="ARBA00049902"/>
    </source>
</evidence>
<evidence type="ECO:0000256" key="6">
    <source>
        <dbReference type="ARBA" id="ARBA00022670"/>
    </source>
</evidence>
<comment type="subcellular location">
    <subcellularLocation>
        <location evidence="1">Cell membrane</location>
    </subcellularLocation>
</comment>
<evidence type="ECO:0000256" key="8">
    <source>
        <dbReference type="ARBA" id="ARBA00022679"/>
    </source>
</evidence>
<keyword evidence="5" id="KW-0121">Carboxypeptidase</keyword>
<dbReference type="InterPro" id="IPR023346">
    <property type="entry name" value="Lysozyme-like_dom_sf"/>
</dbReference>
<evidence type="ECO:0000256" key="13">
    <source>
        <dbReference type="ARBA" id="ARBA00023268"/>
    </source>
</evidence>
<dbReference type="InterPro" id="IPR001264">
    <property type="entry name" value="Glyco_trans_51"/>
</dbReference>
<evidence type="ECO:0000256" key="7">
    <source>
        <dbReference type="ARBA" id="ARBA00022676"/>
    </source>
</evidence>
<evidence type="ECO:0000256" key="15">
    <source>
        <dbReference type="ARBA" id="ARBA00034000"/>
    </source>
</evidence>
<evidence type="ECO:0000313" key="18">
    <source>
        <dbReference type="EMBL" id="OGY60766.1"/>
    </source>
</evidence>
<dbReference type="GO" id="GO:0008955">
    <property type="term" value="F:peptidoglycan glycosyltransferase activity"/>
    <property type="evidence" value="ECO:0007669"/>
    <property type="project" value="UniProtKB-EC"/>
</dbReference>
<dbReference type="GO" id="GO:0006508">
    <property type="term" value="P:proteolysis"/>
    <property type="evidence" value="ECO:0007669"/>
    <property type="project" value="UniProtKB-KW"/>
</dbReference>
<dbReference type="PANTHER" id="PTHR32282:SF11">
    <property type="entry name" value="PENICILLIN-BINDING PROTEIN 1B"/>
    <property type="match status" value="1"/>
</dbReference>
<dbReference type="InterPro" id="IPR000253">
    <property type="entry name" value="FHA_dom"/>
</dbReference>
<comment type="similarity">
    <text evidence="3">In the N-terminal section; belongs to the glycosyltransferase 51 family.</text>
</comment>
<dbReference type="GO" id="GO:0005886">
    <property type="term" value="C:plasma membrane"/>
    <property type="evidence" value="ECO:0007669"/>
    <property type="project" value="UniProtKB-SubCell"/>
</dbReference>
<dbReference type="GO" id="GO:0030288">
    <property type="term" value="C:outer membrane-bounded periplasmic space"/>
    <property type="evidence" value="ECO:0007669"/>
    <property type="project" value="TreeGrafter"/>
</dbReference>
<evidence type="ECO:0000256" key="4">
    <source>
        <dbReference type="ARBA" id="ARBA00022475"/>
    </source>
</evidence>
<keyword evidence="6" id="KW-0645">Protease</keyword>
<evidence type="ECO:0000313" key="19">
    <source>
        <dbReference type="Proteomes" id="UP000176544"/>
    </source>
</evidence>
<dbReference type="Pfam" id="PF00912">
    <property type="entry name" value="Transgly"/>
    <property type="match status" value="1"/>
</dbReference>
<dbReference type="InterPro" id="IPR001460">
    <property type="entry name" value="PCN-bd_Tpept"/>
</dbReference>
<dbReference type="GO" id="GO:0008360">
    <property type="term" value="P:regulation of cell shape"/>
    <property type="evidence" value="ECO:0007669"/>
    <property type="project" value="UniProtKB-KW"/>
</dbReference>
<dbReference type="SUPFAM" id="SSF53955">
    <property type="entry name" value="Lysozyme-like"/>
    <property type="match status" value="1"/>
</dbReference>
<comment type="catalytic activity">
    <reaction evidence="16">
        <text>[GlcNAc-(1-&gt;4)-Mur2Ac(oyl-L-Ala-gamma-D-Glu-L-Lys-D-Ala-D-Ala)](n)-di-trans,octa-cis-undecaprenyl diphosphate + beta-D-GlcNAc-(1-&gt;4)-Mur2Ac(oyl-L-Ala-gamma-D-Glu-L-Lys-D-Ala-D-Ala)-di-trans,octa-cis-undecaprenyl diphosphate = [GlcNAc-(1-&gt;4)-Mur2Ac(oyl-L-Ala-gamma-D-Glu-L-Lys-D-Ala-D-Ala)](n+1)-di-trans,octa-cis-undecaprenyl diphosphate + di-trans,octa-cis-undecaprenyl diphosphate + H(+)</text>
        <dbReference type="Rhea" id="RHEA:23708"/>
        <dbReference type="Rhea" id="RHEA-COMP:9602"/>
        <dbReference type="Rhea" id="RHEA-COMP:9603"/>
        <dbReference type="ChEBI" id="CHEBI:15378"/>
        <dbReference type="ChEBI" id="CHEBI:58405"/>
        <dbReference type="ChEBI" id="CHEBI:60033"/>
        <dbReference type="ChEBI" id="CHEBI:78435"/>
        <dbReference type="EC" id="2.4.99.28"/>
    </reaction>
</comment>
<keyword evidence="14" id="KW-0961">Cell wall biogenesis/degradation</keyword>
<dbReference type="STRING" id="1797692.A3I33_02225"/>
<organism evidence="18 19">
    <name type="scientific">Candidatus Colwellbacteria bacterium RIFCSPLOWO2_02_FULL_45_11</name>
    <dbReference type="NCBI Taxonomy" id="1797692"/>
    <lineage>
        <taxon>Bacteria</taxon>
        <taxon>Candidatus Colwelliibacteriota</taxon>
    </lineage>
</organism>
<evidence type="ECO:0000256" key="12">
    <source>
        <dbReference type="ARBA" id="ARBA00023136"/>
    </source>
</evidence>
<keyword evidence="12" id="KW-0472">Membrane</keyword>
<dbReference type="InterPro" id="IPR036950">
    <property type="entry name" value="PBP_transglycosylase"/>
</dbReference>
<evidence type="ECO:0000256" key="2">
    <source>
        <dbReference type="ARBA" id="ARBA00007090"/>
    </source>
</evidence>
<dbReference type="Pfam" id="PF00905">
    <property type="entry name" value="Transpeptidase"/>
    <property type="match status" value="1"/>
</dbReference>
<dbReference type="GO" id="GO:0008658">
    <property type="term" value="F:penicillin binding"/>
    <property type="evidence" value="ECO:0007669"/>
    <property type="project" value="InterPro"/>
</dbReference>
<dbReference type="Gene3D" id="1.10.3810.10">
    <property type="entry name" value="Biosynthetic peptidoglycan transglycosylase-like"/>
    <property type="match status" value="1"/>
</dbReference>
<keyword evidence="4" id="KW-1003">Cell membrane</keyword>
<evidence type="ECO:0000256" key="9">
    <source>
        <dbReference type="ARBA" id="ARBA00022801"/>
    </source>
</evidence>
<reference evidence="18 19" key="1">
    <citation type="journal article" date="2016" name="Nat. Commun.">
        <title>Thousands of microbial genomes shed light on interconnected biogeochemical processes in an aquifer system.</title>
        <authorList>
            <person name="Anantharaman K."/>
            <person name="Brown C.T."/>
            <person name="Hug L.A."/>
            <person name="Sharon I."/>
            <person name="Castelle C.J."/>
            <person name="Probst A.J."/>
            <person name="Thomas B.C."/>
            <person name="Singh A."/>
            <person name="Wilkins M.J."/>
            <person name="Karaoz U."/>
            <person name="Brodie E.L."/>
            <person name="Williams K.H."/>
            <person name="Hubbard S.S."/>
            <person name="Banfield J.F."/>
        </authorList>
    </citation>
    <scope>NUCLEOTIDE SEQUENCE [LARGE SCALE GENOMIC DNA]</scope>
</reference>
<keyword evidence="7" id="KW-0328">Glycosyltransferase</keyword>
<evidence type="ECO:0000256" key="5">
    <source>
        <dbReference type="ARBA" id="ARBA00022645"/>
    </source>
</evidence>
<evidence type="ECO:0000256" key="10">
    <source>
        <dbReference type="ARBA" id="ARBA00022960"/>
    </source>
</evidence>
<dbReference type="GO" id="GO:0071555">
    <property type="term" value="P:cell wall organization"/>
    <property type="evidence" value="ECO:0007669"/>
    <property type="project" value="UniProtKB-KW"/>
</dbReference>
<dbReference type="AlphaFoldDB" id="A0A1G1Z9K3"/>
<name>A0A1G1Z9K3_9BACT</name>
<evidence type="ECO:0000256" key="3">
    <source>
        <dbReference type="ARBA" id="ARBA00007739"/>
    </source>
</evidence>